<evidence type="ECO:0000259" key="2">
    <source>
        <dbReference type="Pfam" id="PF13609"/>
    </source>
</evidence>
<dbReference type="GO" id="GO:0016020">
    <property type="term" value="C:membrane"/>
    <property type="evidence" value="ECO:0007669"/>
    <property type="project" value="InterPro"/>
</dbReference>
<keyword evidence="4" id="KW-1185">Reference proteome</keyword>
<dbReference type="GO" id="GO:0015288">
    <property type="term" value="F:porin activity"/>
    <property type="evidence" value="ECO:0007669"/>
    <property type="project" value="InterPro"/>
</dbReference>
<dbReference type="AlphaFoldDB" id="A0A5C7FQH0"/>
<dbReference type="Proteomes" id="UP000321413">
    <property type="component" value="Unassembled WGS sequence"/>
</dbReference>
<protein>
    <submittedName>
        <fullName evidence="3">Porin</fullName>
    </submittedName>
</protein>
<dbReference type="SUPFAM" id="SSF56935">
    <property type="entry name" value="Porins"/>
    <property type="match status" value="1"/>
</dbReference>
<name>A0A5C7FQH0_9BURK</name>
<feature type="domain" description="Porin" evidence="2">
    <location>
        <begin position="85"/>
        <end position="299"/>
    </location>
</feature>
<dbReference type="Gene3D" id="2.40.160.10">
    <property type="entry name" value="Porin"/>
    <property type="match status" value="1"/>
</dbReference>
<keyword evidence="1" id="KW-0732">Signal</keyword>
<dbReference type="CDD" id="cd00342">
    <property type="entry name" value="gram_neg_porins"/>
    <property type="match status" value="1"/>
</dbReference>
<reference evidence="3 4" key="1">
    <citation type="submission" date="2019-08" db="EMBL/GenBank/DDBJ databases">
        <title>Massilia golmudensis sp. nov., isolated from sand in the Qinghai-Tibetan Plateau.</title>
        <authorList>
            <person name="Zhang B."/>
        </authorList>
    </citation>
    <scope>NUCLEOTIDE SEQUENCE [LARGE SCALE GENOMIC DNA]</scope>
    <source>
        <strain evidence="3 4">GEM5</strain>
    </source>
</reference>
<feature type="signal peptide" evidence="1">
    <location>
        <begin position="1"/>
        <end position="20"/>
    </location>
</feature>
<sequence length="325" mass="34506">MRMSIVVLAVLGGSAACASAQNEPARPHAEVAGAGAIQEAVCGADCLAELQLAARAETVPAESSIFTREAEAEIPLSSEREWRSTVTAGRQYNVDYTALNDVGDPFQGGLAAQSAPRGMRADDSEGFEGRFAGVSAGAKWRKGDVDGSPSGRAWGMTVGVNLGPLNIRAAHQNRNVAKVTRYNEVDITMAARNSIVAANMRFDWGTAYTAYSANRGWGNSPLFNPDNPYGASVAATRSTDSRDVLMGVAVPVSRQTTLLASYVRRNDRDPANDDARQLAVGATYAMSRRMDFYAAYSRVQHLAGAHLGVKPGNGSSLNVGMRRAF</sequence>
<gene>
    <name evidence="3" type="ORF">FVD38_23950</name>
</gene>
<comment type="caution">
    <text evidence="3">The sequence shown here is derived from an EMBL/GenBank/DDBJ whole genome shotgun (WGS) entry which is preliminary data.</text>
</comment>
<feature type="chain" id="PRO_5022892986" evidence="1">
    <location>
        <begin position="21"/>
        <end position="325"/>
    </location>
</feature>
<dbReference type="RefSeq" id="WP_147937100.1">
    <property type="nucleotide sequence ID" value="NZ_VPFD01000036.1"/>
</dbReference>
<dbReference type="EMBL" id="VPFD01000036">
    <property type="protein sequence ID" value="TXF96570.1"/>
    <property type="molecule type" value="Genomic_DNA"/>
</dbReference>
<evidence type="ECO:0000256" key="1">
    <source>
        <dbReference type="SAM" id="SignalP"/>
    </source>
</evidence>
<dbReference type="InterPro" id="IPR023614">
    <property type="entry name" value="Porin_dom_sf"/>
</dbReference>
<evidence type="ECO:0000313" key="3">
    <source>
        <dbReference type="EMBL" id="TXF96570.1"/>
    </source>
</evidence>
<accession>A0A5C7FQH0</accession>
<dbReference type="InterPro" id="IPR033900">
    <property type="entry name" value="Gram_neg_porin_domain"/>
</dbReference>
<evidence type="ECO:0000313" key="4">
    <source>
        <dbReference type="Proteomes" id="UP000321413"/>
    </source>
</evidence>
<proteinExistence type="predicted"/>
<dbReference type="Pfam" id="PF13609">
    <property type="entry name" value="Porin_4"/>
    <property type="match status" value="1"/>
</dbReference>
<dbReference type="PROSITE" id="PS51257">
    <property type="entry name" value="PROKAR_LIPOPROTEIN"/>
    <property type="match status" value="1"/>
</dbReference>
<organism evidence="3 4">
    <name type="scientific">Massilia arenae</name>
    <dbReference type="NCBI Taxonomy" id="2603288"/>
    <lineage>
        <taxon>Bacteria</taxon>
        <taxon>Pseudomonadati</taxon>
        <taxon>Pseudomonadota</taxon>
        <taxon>Betaproteobacteria</taxon>
        <taxon>Burkholderiales</taxon>
        <taxon>Oxalobacteraceae</taxon>
        <taxon>Telluria group</taxon>
        <taxon>Massilia</taxon>
    </lineage>
</organism>